<dbReference type="InterPro" id="IPR010982">
    <property type="entry name" value="Lambda_DNA-bd_dom_sf"/>
</dbReference>
<accession>A0A9D2FJE1</accession>
<dbReference type="CDD" id="cd01392">
    <property type="entry name" value="HTH_LacI"/>
    <property type="match status" value="1"/>
</dbReference>
<dbReference type="GO" id="GO:0000976">
    <property type="term" value="F:transcription cis-regulatory region binding"/>
    <property type="evidence" value="ECO:0007669"/>
    <property type="project" value="TreeGrafter"/>
</dbReference>
<dbReference type="SUPFAM" id="SSF47413">
    <property type="entry name" value="lambda repressor-like DNA-binding domains"/>
    <property type="match status" value="1"/>
</dbReference>
<keyword evidence="3" id="KW-0804">Transcription</keyword>
<dbReference type="SMART" id="SM00354">
    <property type="entry name" value="HTH_LACI"/>
    <property type="match status" value="1"/>
</dbReference>
<evidence type="ECO:0000256" key="2">
    <source>
        <dbReference type="ARBA" id="ARBA00023125"/>
    </source>
</evidence>
<evidence type="ECO:0000313" key="5">
    <source>
        <dbReference type="EMBL" id="HIZ61637.1"/>
    </source>
</evidence>
<dbReference type="InterPro" id="IPR028082">
    <property type="entry name" value="Peripla_BP_I"/>
</dbReference>
<sequence length="330" mass="36596">MTKQAVTRKDVARRAGVSETIVSYVLNNNRYVEKGKRERVLQAVKELNYQPNRIARALKGKKTNHIVFIADNISTEHFSQLIDVMDYHAYSKGYLISLIANRNDDDFVSQVISRQCDGIIVSSLSIPESYLHQFVAAGLAVVVLQNRNYQDLTGAAVIHTGLYNGAREGVRFLAGQGRRHILYVDRFSTHGHFSGRGDYRLHGYYDEMEALGLAPYVITGCTSPEELAAAVAAYCAAHPVDAILGRSDKVACIAMRAAIDLGRRVPEDVAVVGFDNSSLSQYMRPTMTSIEIQRDQIGKAAVEMLEQMLNGGGVPEPRSFQTRLIRRESA</sequence>
<dbReference type="InterPro" id="IPR000843">
    <property type="entry name" value="HTH_LacI"/>
</dbReference>
<dbReference type="Gene3D" id="1.10.260.40">
    <property type="entry name" value="lambda repressor-like DNA-binding domains"/>
    <property type="match status" value="1"/>
</dbReference>
<evidence type="ECO:0000256" key="1">
    <source>
        <dbReference type="ARBA" id="ARBA00023015"/>
    </source>
</evidence>
<evidence type="ECO:0000259" key="4">
    <source>
        <dbReference type="PROSITE" id="PS50932"/>
    </source>
</evidence>
<evidence type="ECO:0000313" key="6">
    <source>
        <dbReference type="Proteomes" id="UP000824105"/>
    </source>
</evidence>
<reference evidence="5" key="1">
    <citation type="journal article" date="2021" name="PeerJ">
        <title>Extensive microbial diversity within the chicken gut microbiome revealed by metagenomics and culture.</title>
        <authorList>
            <person name="Gilroy R."/>
            <person name="Ravi A."/>
            <person name="Getino M."/>
            <person name="Pursley I."/>
            <person name="Horton D.L."/>
            <person name="Alikhan N.F."/>
            <person name="Baker D."/>
            <person name="Gharbi K."/>
            <person name="Hall N."/>
            <person name="Watson M."/>
            <person name="Adriaenssens E.M."/>
            <person name="Foster-Nyarko E."/>
            <person name="Jarju S."/>
            <person name="Secka A."/>
            <person name="Antonio M."/>
            <person name="Oren A."/>
            <person name="Chaudhuri R.R."/>
            <person name="La Ragione R."/>
            <person name="Hildebrand F."/>
            <person name="Pallen M.J."/>
        </authorList>
    </citation>
    <scope>NUCLEOTIDE SEQUENCE</scope>
    <source>
        <strain evidence="5">CHK188-11489</strain>
    </source>
</reference>
<reference evidence="5" key="2">
    <citation type="submission" date="2021-04" db="EMBL/GenBank/DDBJ databases">
        <authorList>
            <person name="Gilroy R."/>
        </authorList>
    </citation>
    <scope>NUCLEOTIDE SEQUENCE</scope>
    <source>
        <strain evidence="5">CHK188-11489</strain>
    </source>
</reference>
<dbReference type="GO" id="GO:0003700">
    <property type="term" value="F:DNA-binding transcription factor activity"/>
    <property type="evidence" value="ECO:0007669"/>
    <property type="project" value="TreeGrafter"/>
</dbReference>
<organism evidence="5 6">
    <name type="scientific">Candidatus Gemmiger avistercoris</name>
    <dbReference type="NCBI Taxonomy" id="2838606"/>
    <lineage>
        <taxon>Bacteria</taxon>
        <taxon>Bacillati</taxon>
        <taxon>Bacillota</taxon>
        <taxon>Clostridia</taxon>
        <taxon>Eubacteriales</taxon>
        <taxon>Gemmiger</taxon>
    </lineage>
</organism>
<comment type="caution">
    <text evidence="5">The sequence shown here is derived from an EMBL/GenBank/DDBJ whole genome shotgun (WGS) entry which is preliminary data.</text>
</comment>
<keyword evidence="1" id="KW-0805">Transcription regulation</keyword>
<protein>
    <submittedName>
        <fullName evidence="5">LacI family transcriptional regulator</fullName>
    </submittedName>
</protein>
<proteinExistence type="predicted"/>
<dbReference type="EMBL" id="DXBF01000020">
    <property type="protein sequence ID" value="HIZ61637.1"/>
    <property type="molecule type" value="Genomic_DNA"/>
</dbReference>
<name>A0A9D2FJE1_9FIRM</name>
<evidence type="ECO:0000256" key="3">
    <source>
        <dbReference type="ARBA" id="ARBA00023163"/>
    </source>
</evidence>
<dbReference type="Gene3D" id="3.40.50.2300">
    <property type="match status" value="2"/>
</dbReference>
<keyword evidence="2" id="KW-0238">DNA-binding</keyword>
<dbReference type="InterPro" id="IPR046335">
    <property type="entry name" value="LacI/GalR-like_sensor"/>
</dbReference>
<dbReference type="SUPFAM" id="SSF53822">
    <property type="entry name" value="Periplasmic binding protein-like I"/>
    <property type="match status" value="1"/>
</dbReference>
<dbReference type="PROSITE" id="PS50932">
    <property type="entry name" value="HTH_LACI_2"/>
    <property type="match status" value="1"/>
</dbReference>
<dbReference type="Pfam" id="PF13377">
    <property type="entry name" value="Peripla_BP_3"/>
    <property type="match status" value="1"/>
</dbReference>
<dbReference type="CDD" id="cd06267">
    <property type="entry name" value="PBP1_LacI_sugar_binding-like"/>
    <property type="match status" value="1"/>
</dbReference>
<dbReference type="PANTHER" id="PTHR30146:SF109">
    <property type="entry name" value="HTH-TYPE TRANSCRIPTIONAL REGULATOR GALS"/>
    <property type="match status" value="1"/>
</dbReference>
<dbReference type="Proteomes" id="UP000824105">
    <property type="component" value="Unassembled WGS sequence"/>
</dbReference>
<feature type="domain" description="HTH lacI-type" evidence="4">
    <location>
        <begin position="6"/>
        <end position="60"/>
    </location>
</feature>
<dbReference type="AlphaFoldDB" id="A0A9D2FJE1"/>
<dbReference type="PANTHER" id="PTHR30146">
    <property type="entry name" value="LACI-RELATED TRANSCRIPTIONAL REPRESSOR"/>
    <property type="match status" value="1"/>
</dbReference>
<gene>
    <name evidence="5" type="ORF">H9724_02565</name>
</gene>
<dbReference type="Pfam" id="PF00356">
    <property type="entry name" value="LacI"/>
    <property type="match status" value="1"/>
</dbReference>